<dbReference type="Gene3D" id="3.40.190.10">
    <property type="entry name" value="Periplasmic binding protein-like II"/>
    <property type="match status" value="2"/>
</dbReference>
<comment type="catalytic activity">
    <reaction evidence="4">
        <text>chorismate = 3-[(1-carboxyvinyl)-oxy]benzoate + H2O</text>
        <dbReference type="Rhea" id="RHEA:40051"/>
        <dbReference type="ChEBI" id="CHEBI:15377"/>
        <dbReference type="ChEBI" id="CHEBI:29748"/>
        <dbReference type="ChEBI" id="CHEBI:76981"/>
        <dbReference type="EC" id="4.2.1.151"/>
    </reaction>
</comment>
<dbReference type="CDD" id="cd13634">
    <property type="entry name" value="PBP2_Sco4506"/>
    <property type="match status" value="1"/>
</dbReference>
<dbReference type="HAMAP" id="MF_00995">
    <property type="entry name" value="MqnA"/>
    <property type="match status" value="1"/>
</dbReference>
<keyword evidence="6" id="KW-1185">Reference proteome</keyword>
<name>A0A1H9P8B5_9BACI</name>
<dbReference type="RefSeq" id="WP_093047132.1">
    <property type="nucleotide sequence ID" value="NZ_FOGT01000001.1"/>
</dbReference>
<evidence type="ECO:0000256" key="3">
    <source>
        <dbReference type="ARBA" id="ARBA00023239"/>
    </source>
</evidence>
<keyword evidence="3 4" id="KW-0456">Lyase</keyword>
<dbReference type="GO" id="GO:0016836">
    <property type="term" value="F:hydro-lyase activity"/>
    <property type="evidence" value="ECO:0007669"/>
    <property type="project" value="UniProtKB-UniRule"/>
</dbReference>
<dbReference type="AlphaFoldDB" id="A0A1H9P8B5"/>
<keyword evidence="2 4" id="KW-0474">Menaquinone biosynthesis</keyword>
<dbReference type="OrthoDB" id="9810112at2"/>
<dbReference type="EMBL" id="FOGT01000001">
    <property type="protein sequence ID" value="SER44452.1"/>
    <property type="molecule type" value="Genomic_DNA"/>
</dbReference>
<organism evidence="5 6">
    <name type="scientific">Salipaludibacillus aurantiacus</name>
    <dbReference type="NCBI Taxonomy" id="1601833"/>
    <lineage>
        <taxon>Bacteria</taxon>
        <taxon>Bacillati</taxon>
        <taxon>Bacillota</taxon>
        <taxon>Bacilli</taxon>
        <taxon>Bacillales</taxon>
        <taxon>Bacillaceae</taxon>
    </lineage>
</organism>
<evidence type="ECO:0000256" key="4">
    <source>
        <dbReference type="HAMAP-Rule" id="MF_00995"/>
    </source>
</evidence>
<evidence type="ECO:0000256" key="2">
    <source>
        <dbReference type="ARBA" id="ARBA00022428"/>
    </source>
</evidence>
<evidence type="ECO:0000256" key="1">
    <source>
        <dbReference type="ARBA" id="ARBA00004863"/>
    </source>
</evidence>
<protein>
    <recommendedName>
        <fullName evidence="4">Chorismate dehydratase</fullName>
        <ecNumber evidence="4">4.2.1.151</ecNumber>
    </recommendedName>
    <alternativeName>
        <fullName evidence="4">Menaquinone biosynthetic enzyme MqnA</fullName>
    </alternativeName>
</protein>
<evidence type="ECO:0000313" key="5">
    <source>
        <dbReference type="EMBL" id="SER44452.1"/>
    </source>
</evidence>
<dbReference type="PANTHER" id="PTHR37690">
    <property type="entry name" value="CHORISMATE DEHYDRATASE"/>
    <property type="match status" value="1"/>
</dbReference>
<dbReference type="STRING" id="1601833.SAMN05518684_101191"/>
<dbReference type="UniPathway" id="UPA00079"/>
<comment type="function">
    <text evidence="4">Catalyzes the dehydration of chorismate into 3-[(1-carboxyvinyl)oxy]benzoate, a step in the biosynthesis of menaquinone (MK, vitamin K2).</text>
</comment>
<dbReference type="EC" id="4.2.1.151" evidence="4"/>
<gene>
    <name evidence="4" type="primary">mqnA</name>
    <name evidence="5" type="ORF">SAMN05518684_101191</name>
</gene>
<dbReference type="PANTHER" id="PTHR37690:SF1">
    <property type="entry name" value="CHORISMATE DEHYDRATASE"/>
    <property type="match status" value="1"/>
</dbReference>
<dbReference type="Proteomes" id="UP000198571">
    <property type="component" value="Unassembled WGS sequence"/>
</dbReference>
<dbReference type="Pfam" id="PF02621">
    <property type="entry name" value="VitK2_biosynth"/>
    <property type="match status" value="1"/>
</dbReference>
<dbReference type="GO" id="GO:0009234">
    <property type="term" value="P:menaquinone biosynthetic process"/>
    <property type="evidence" value="ECO:0007669"/>
    <property type="project" value="UniProtKB-UniRule"/>
</dbReference>
<comment type="pathway">
    <text evidence="1 4">Quinol/quinone metabolism; menaquinone biosynthesis.</text>
</comment>
<evidence type="ECO:0000313" key="6">
    <source>
        <dbReference type="Proteomes" id="UP000198571"/>
    </source>
</evidence>
<dbReference type="InterPro" id="IPR003773">
    <property type="entry name" value="Menaquinone_biosynth"/>
</dbReference>
<sequence>MSLIIGEISYTNIRPMFYYADRESLKQAGCEFVPAIPSKLNKDMERGLVDVGGISSFSYGEHSEEYKILPDLSVSSTREVGSIFLFSKHPIDKLDGKSIALTSSSATSVNLLKIILQKFYQLNVGYQTTFPEYSQMMSEHDGCLLIGDDAILAKFSLPPDIYCYDLGELWKHFTGLPMTYAVFAVREEAWKNQSLLLADVHREFLNSKQQCIESGFEEMIQSIQFQLGGSFRFWKDYFSNLNYELSEKHLEGLHRFYELSFELNLLKKKVQNISIWNPAGNFHSV</sequence>
<reference evidence="6" key="1">
    <citation type="submission" date="2016-10" db="EMBL/GenBank/DDBJ databases">
        <authorList>
            <person name="Varghese N."/>
            <person name="Submissions S."/>
        </authorList>
    </citation>
    <scope>NUCLEOTIDE SEQUENCE [LARGE SCALE GENOMIC DNA]</scope>
    <source>
        <strain evidence="6">S9</strain>
    </source>
</reference>
<proteinExistence type="inferred from homology"/>
<dbReference type="InterPro" id="IPR030868">
    <property type="entry name" value="MqnA"/>
</dbReference>
<comment type="similarity">
    <text evidence="4">Belongs to the MqnA/MqnD family. MqnA subfamily.</text>
</comment>
<accession>A0A1H9P8B5</accession>
<dbReference type="SUPFAM" id="SSF53850">
    <property type="entry name" value="Periplasmic binding protein-like II"/>
    <property type="match status" value="1"/>
</dbReference>